<protein>
    <recommendedName>
        <fullName evidence="3">Nucleoside-diphosphate-sugar epimerase</fullName>
    </recommendedName>
</protein>
<proteinExistence type="predicted"/>
<gene>
    <name evidence="1" type="ORF">CHRY9390_02481</name>
</gene>
<reference evidence="1" key="1">
    <citation type="submission" date="2020-12" db="EMBL/GenBank/DDBJ databases">
        <authorList>
            <person name="Rodrigo-Torres L."/>
            <person name="Arahal R. D."/>
            <person name="Lucena T."/>
        </authorList>
    </citation>
    <scope>NUCLEOTIDE SEQUENCE</scope>
    <source>
        <strain evidence="1">CECT 9390</strain>
    </source>
</reference>
<dbReference type="SUPFAM" id="SSF51735">
    <property type="entry name" value="NAD(P)-binding Rossmann-fold domains"/>
    <property type="match status" value="1"/>
</dbReference>
<keyword evidence="2" id="KW-1185">Reference proteome</keyword>
<organism evidence="1 2">
    <name type="scientific">Chryseobacterium aquaeductus</name>
    <dbReference type="NCBI Taxonomy" id="2675056"/>
    <lineage>
        <taxon>Bacteria</taxon>
        <taxon>Pseudomonadati</taxon>
        <taxon>Bacteroidota</taxon>
        <taxon>Flavobacteriia</taxon>
        <taxon>Flavobacteriales</taxon>
        <taxon>Weeksellaceae</taxon>
        <taxon>Chryseobacterium group</taxon>
        <taxon>Chryseobacterium</taxon>
    </lineage>
</organism>
<dbReference type="Proteomes" id="UP000662618">
    <property type="component" value="Unassembled WGS sequence"/>
</dbReference>
<comment type="caution">
    <text evidence="1">The sequence shown here is derived from an EMBL/GenBank/DDBJ whole genome shotgun (WGS) entry which is preliminary data.</text>
</comment>
<dbReference type="AlphaFoldDB" id="A0A9N8QSQ2"/>
<accession>A0A9N8QSQ2</accession>
<dbReference type="Gene3D" id="3.40.50.720">
    <property type="entry name" value="NAD(P)-binding Rossmann-like Domain"/>
    <property type="match status" value="1"/>
</dbReference>
<evidence type="ECO:0000313" key="1">
    <source>
        <dbReference type="EMBL" id="CAD7812219.1"/>
    </source>
</evidence>
<evidence type="ECO:0008006" key="3">
    <source>
        <dbReference type="Google" id="ProtNLM"/>
    </source>
</evidence>
<name>A0A9N8QSQ2_9FLAO</name>
<evidence type="ECO:0000313" key="2">
    <source>
        <dbReference type="Proteomes" id="UP000662618"/>
    </source>
</evidence>
<dbReference type="InterPro" id="IPR036291">
    <property type="entry name" value="NAD(P)-bd_dom_sf"/>
</dbReference>
<dbReference type="EMBL" id="CAJIMS010000001">
    <property type="protein sequence ID" value="CAD7812219.1"/>
    <property type="molecule type" value="Genomic_DNA"/>
</dbReference>
<sequence>MKNIGIIGCGWLGSRIAKVLSSTNKIFVTTTSPQKIHDLETQGFSPTLVAFGEDTLTNDISPWKLLDELDVIIITIPFSSKRESSDSILLKWNQLSEFMKDFTGQLFFMSSTGVYPNLEREFFEDDLSIQNAEGEKLVAQGLKQVNILRLAGLMGDNRLLSKYNVADIGSPVNHVHFLDVAFVIKKMIECESQGKLYNVVAPLHPSKNAVITRQKDSVDLVEDSVCNGRIISSRKLMADLEFKFAYPDPRYFHLE</sequence>